<dbReference type="EMBL" id="AP018216">
    <property type="protein sequence ID" value="BAY69217.1"/>
    <property type="molecule type" value="Genomic_DNA"/>
</dbReference>
<gene>
    <name evidence="2" type="ORF">NIES23_20100</name>
</gene>
<proteinExistence type="predicted"/>
<reference evidence="2 3" key="1">
    <citation type="submission" date="2017-06" db="EMBL/GenBank/DDBJ databases">
        <title>Genome sequencing of cyanobaciteial culture collection at National Institute for Environmental Studies (NIES).</title>
        <authorList>
            <person name="Hirose Y."/>
            <person name="Shimura Y."/>
            <person name="Fujisawa T."/>
            <person name="Nakamura Y."/>
            <person name="Kawachi M."/>
        </authorList>
    </citation>
    <scope>NUCLEOTIDE SEQUENCE [LARGE SCALE GENOMIC DNA]</scope>
    <source>
        <strain evidence="2 3">NIES-23</strain>
    </source>
</reference>
<protein>
    <submittedName>
        <fullName evidence="2">Uncharacterized protein</fullName>
    </submittedName>
</protein>
<feature type="chain" id="PRO_5011117172" evidence="1">
    <location>
        <begin position="28"/>
        <end position="201"/>
    </location>
</feature>
<keyword evidence="1" id="KW-0732">Signal</keyword>
<evidence type="ECO:0000256" key="1">
    <source>
        <dbReference type="SAM" id="SignalP"/>
    </source>
</evidence>
<organism evidence="2 3">
    <name type="scientific">Trichormus variabilis NIES-23</name>
    <dbReference type="NCBI Taxonomy" id="1973479"/>
    <lineage>
        <taxon>Bacteria</taxon>
        <taxon>Bacillati</taxon>
        <taxon>Cyanobacteriota</taxon>
        <taxon>Cyanophyceae</taxon>
        <taxon>Nostocales</taxon>
        <taxon>Nostocaceae</taxon>
        <taxon>Trichormus</taxon>
    </lineage>
</organism>
<accession>A0A1Z4KJV0</accession>
<evidence type="ECO:0000313" key="3">
    <source>
        <dbReference type="Proteomes" id="UP000217507"/>
    </source>
</evidence>
<evidence type="ECO:0000313" key="2">
    <source>
        <dbReference type="EMBL" id="BAY69217.1"/>
    </source>
</evidence>
<dbReference type="AlphaFoldDB" id="A0A1Z4KJV0"/>
<name>A0A1Z4KJV0_ANAVA</name>
<sequence>MKNKFLALAAFGAAALGTAIVSAPAHAQIPQGSGPQSNITVNVSVPEILYLRTITDIDLTIDAADLTGATLNAVAGSNPPAFTGTQNLEDGAGLVDTNSPFAGGFADGVPVVKTIPSAYVVWSNSPTGNYQVQVTTPGGGLVGPGGGVVNVAVNGANPSTQTAQGLINATAQNILLDLAAASGTISAGTYTGNITVEAFRP</sequence>
<dbReference type="Proteomes" id="UP000217507">
    <property type="component" value="Chromosome"/>
</dbReference>
<feature type="signal peptide" evidence="1">
    <location>
        <begin position="1"/>
        <end position="27"/>
    </location>
</feature>